<protein>
    <submittedName>
        <fullName evidence="2">Uncharacterized protein</fullName>
    </submittedName>
</protein>
<gene>
    <name evidence="2" type="ORF">OEA41_001167</name>
</gene>
<evidence type="ECO:0000256" key="1">
    <source>
        <dbReference type="SAM" id="MobiDB-lite"/>
    </source>
</evidence>
<name>A0AAD9ZHU1_9LECA</name>
<feature type="compositionally biased region" description="Polar residues" evidence="1">
    <location>
        <begin position="8"/>
        <end position="22"/>
    </location>
</feature>
<proteinExistence type="predicted"/>
<evidence type="ECO:0000313" key="3">
    <source>
        <dbReference type="Proteomes" id="UP001276659"/>
    </source>
</evidence>
<organism evidence="2 3">
    <name type="scientific">Lepraria neglecta</name>
    <dbReference type="NCBI Taxonomy" id="209136"/>
    <lineage>
        <taxon>Eukaryota</taxon>
        <taxon>Fungi</taxon>
        <taxon>Dikarya</taxon>
        <taxon>Ascomycota</taxon>
        <taxon>Pezizomycotina</taxon>
        <taxon>Lecanoromycetes</taxon>
        <taxon>OSLEUM clade</taxon>
        <taxon>Lecanoromycetidae</taxon>
        <taxon>Lecanorales</taxon>
        <taxon>Lecanorineae</taxon>
        <taxon>Stereocaulaceae</taxon>
        <taxon>Lepraria</taxon>
    </lineage>
</organism>
<dbReference type="AlphaFoldDB" id="A0AAD9ZHU1"/>
<feature type="region of interest" description="Disordered" evidence="1">
    <location>
        <begin position="1"/>
        <end position="73"/>
    </location>
</feature>
<dbReference type="EMBL" id="JASNWA010000003">
    <property type="protein sequence ID" value="KAK3179028.1"/>
    <property type="molecule type" value="Genomic_DNA"/>
</dbReference>
<reference evidence="2" key="1">
    <citation type="submission" date="2022-11" db="EMBL/GenBank/DDBJ databases">
        <title>Chromosomal genome sequence assembly and mating type (MAT) locus characterization of the leprose asexual lichenized fungus Lepraria neglecta (Nyl.) Erichsen.</title>
        <authorList>
            <person name="Allen J.L."/>
            <person name="Pfeffer B."/>
        </authorList>
    </citation>
    <scope>NUCLEOTIDE SEQUENCE</scope>
    <source>
        <strain evidence="2">Allen 5258</strain>
    </source>
</reference>
<comment type="caution">
    <text evidence="2">The sequence shown here is derived from an EMBL/GenBank/DDBJ whole genome shotgun (WGS) entry which is preliminary data.</text>
</comment>
<accession>A0AAD9ZHU1</accession>
<sequence length="325" mass="36220">MPPKKKQTNGSSHEQPTKSEQIAQPKEEPKEAPPSNESKHVKANGASKKRKSPPSSSDEPRKARRSARGIPSTPVDPIKLLNYLLSPSSLDLCRPKDEIEDLKNRGSNIRTYSTSTFTPFEELVCALILSRPIGHMLGLRSIRTIFNPPYEFTTSKKIHEAGFEGVRKALDAARTQHRQKTAEELVGMASMVVKDPEMDEDDLGMSGLRDACEKSVETEREMLGTSTKGLGKTGLDIFGRRVQGVWEEWYPFIDERTAKAVERLGLPGDAGKLREMMEEHWGKLEVKDVEGKGEEQRRKAFVRILERAVGADLEGNIESIKAEAA</sequence>
<evidence type="ECO:0000313" key="2">
    <source>
        <dbReference type="EMBL" id="KAK3179028.1"/>
    </source>
</evidence>
<keyword evidence="3" id="KW-1185">Reference proteome</keyword>
<dbReference type="Proteomes" id="UP001276659">
    <property type="component" value="Unassembled WGS sequence"/>
</dbReference>